<accession>A0ABQ4P4U5</accession>
<organism evidence="1 2">
    <name type="scientific">Shewanella colwelliana</name>
    <name type="common">Alteromonas colwelliana</name>
    <dbReference type="NCBI Taxonomy" id="23"/>
    <lineage>
        <taxon>Bacteria</taxon>
        <taxon>Pseudomonadati</taxon>
        <taxon>Pseudomonadota</taxon>
        <taxon>Gammaproteobacteria</taxon>
        <taxon>Alteromonadales</taxon>
        <taxon>Shewanellaceae</taxon>
        <taxon>Shewanella</taxon>
    </lineage>
</organism>
<comment type="caution">
    <text evidence="1">The sequence shown here is derived from an EMBL/GenBank/DDBJ whole genome shotgun (WGS) entry which is preliminary data.</text>
</comment>
<reference evidence="1 2" key="1">
    <citation type="submission" date="2021-05" db="EMBL/GenBank/DDBJ databases">
        <title>Molecular characterization for Shewanella algae harboring chromosomal blaOXA-55-like strains isolated from clinical and environment sample.</title>
        <authorList>
            <person name="Ohama Y."/>
            <person name="Aoki K."/>
            <person name="Harada S."/>
            <person name="Moriya K."/>
            <person name="Ishii Y."/>
            <person name="Tateda K."/>
        </authorList>
    </citation>
    <scope>NUCLEOTIDE SEQUENCE [LARGE SCALE GENOMIC DNA]</scope>
    <source>
        <strain evidence="1 2">MBTL60-118</strain>
    </source>
</reference>
<dbReference type="Proteomes" id="UP000773469">
    <property type="component" value="Unassembled WGS sequence"/>
</dbReference>
<keyword evidence="2" id="KW-1185">Reference proteome</keyword>
<protein>
    <submittedName>
        <fullName evidence="1">Uncharacterized protein</fullName>
    </submittedName>
</protein>
<dbReference type="EMBL" id="BPEU01000018">
    <property type="protein sequence ID" value="GIU42549.1"/>
    <property type="molecule type" value="Genomic_DNA"/>
</dbReference>
<evidence type="ECO:0000313" key="2">
    <source>
        <dbReference type="Proteomes" id="UP000773469"/>
    </source>
</evidence>
<proteinExistence type="predicted"/>
<gene>
    <name evidence="1" type="ORF">TUM3794_26140</name>
</gene>
<name>A0ABQ4P4U5_SHECO</name>
<sequence length="49" mass="5777">MNSPFLQSNANQLAYKWSHCIVELHYPERNEPRIISANMMNPKVMGNDW</sequence>
<evidence type="ECO:0000313" key="1">
    <source>
        <dbReference type="EMBL" id="GIU42549.1"/>
    </source>
</evidence>